<organism evidence="5 6">
    <name type="scientific">Plectosphaerella plurivora</name>
    <dbReference type="NCBI Taxonomy" id="936078"/>
    <lineage>
        <taxon>Eukaryota</taxon>
        <taxon>Fungi</taxon>
        <taxon>Dikarya</taxon>
        <taxon>Ascomycota</taxon>
        <taxon>Pezizomycotina</taxon>
        <taxon>Sordariomycetes</taxon>
        <taxon>Hypocreomycetidae</taxon>
        <taxon>Glomerellales</taxon>
        <taxon>Plectosphaerellaceae</taxon>
        <taxon>Plectosphaerella</taxon>
    </lineage>
</organism>
<name>A0A9P8VJB3_9PEZI</name>
<dbReference type="GO" id="GO:0071949">
    <property type="term" value="F:FAD binding"/>
    <property type="evidence" value="ECO:0007669"/>
    <property type="project" value="InterPro"/>
</dbReference>
<dbReference type="Gene3D" id="3.50.50.60">
    <property type="entry name" value="FAD/NAD(P)-binding domain"/>
    <property type="match status" value="1"/>
</dbReference>
<dbReference type="Proteomes" id="UP000770015">
    <property type="component" value="Unassembled WGS sequence"/>
</dbReference>
<dbReference type="Gene3D" id="3.30.9.10">
    <property type="entry name" value="D-Amino Acid Oxidase, subunit A, domain 2"/>
    <property type="match status" value="1"/>
</dbReference>
<accession>A0A9P8VJB3</accession>
<dbReference type="GO" id="GO:0016491">
    <property type="term" value="F:oxidoreductase activity"/>
    <property type="evidence" value="ECO:0007669"/>
    <property type="project" value="UniProtKB-KW"/>
</dbReference>
<dbReference type="PANTHER" id="PTHR46865">
    <property type="entry name" value="OXIDOREDUCTASE-RELATED"/>
    <property type="match status" value="1"/>
</dbReference>
<dbReference type="InterPro" id="IPR051704">
    <property type="entry name" value="FAD_aromatic-hydroxylase"/>
</dbReference>
<keyword evidence="2" id="KW-0274">FAD</keyword>
<dbReference type="InterPro" id="IPR002938">
    <property type="entry name" value="FAD-bd"/>
</dbReference>
<dbReference type="InterPro" id="IPR036188">
    <property type="entry name" value="FAD/NAD-bd_sf"/>
</dbReference>
<evidence type="ECO:0000313" key="6">
    <source>
        <dbReference type="Proteomes" id="UP000770015"/>
    </source>
</evidence>
<evidence type="ECO:0000256" key="2">
    <source>
        <dbReference type="ARBA" id="ARBA00022827"/>
    </source>
</evidence>
<reference evidence="5" key="1">
    <citation type="journal article" date="2021" name="Nat. Commun.">
        <title>Genetic determinants of endophytism in the Arabidopsis root mycobiome.</title>
        <authorList>
            <person name="Mesny F."/>
            <person name="Miyauchi S."/>
            <person name="Thiergart T."/>
            <person name="Pickel B."/>
            <person name="Atanasova L."/>
            <person name="Karlsson M."/>
            <person name="Huettel B."/>
            <person name="Barry K.W."/>
            <person name="Haridas S."/>
            <person name="Chen C."/>
            <person name="Bauer D."/>
            <person name="Andreopoulos W."/>
            <person name="Pangilinan J."/>
            <person name="LaButti K."/>
            <person name="Riley R."/>
            <person name="Lipzen A."/>
            <person name="Clum A."/>
            <person name="Drula E."/>
            <person name="Henrissat B."/>
            <person name="Kohler A."/>
            <person name="Grigoriev I.V."/>
            <person name="Martin F.M."/>
            <person name="Hacquard S."/>
        </authorList>
    </citation>
    <scope>NUCLEOTIDE SEQUENCE</scope>
    <source>
        <strain evidence="5">MPI-SDFR-AT-0117</strain>
    </source>
</reference>
<dbReference type="EMBL" id="JAGSXJ010000004">
    <property type="protein sequence ID" value="KAH6692216.1"/>
    <property type="molecule type" value="Genomic_DNA"/>
</dbReference>
<protein>
    <submittedName>
        <fullName evidence="5">Oxidoreductase</fullName>
    </submittedName>
</protein>
<dbReference type="PANTHER" id="PTHR46865:SF7">
    <property type="entry name" value="MONOOXYGENASE, PUTATIVE (AFU_ORTHOLOGUE AFUA_8G07040)-RELATED"/>
    <property type="match status" value="1"/>
</dbReference>
<keyword evidence="6" id="KW-1185">Reference proteome</keyword>
<dbReference type="Pfam" id="PF01494">
    <property type="entry name" value="FAD_binding_3"/>
    <property type="match status" value="1"/>
</dbReference>
<dbReference type="PRINTS" id="PR00420">
    <property type="entry name" value="RNGMNOXGNASE"/>
</dbReference>
<evidence type="ECO:0000313" key="5">
    <source>
        <dbReference type="EMBL" id="KAH6692216.1"/>
    </source>
</evidence>
<sequence>MTLLKVLICGGGIAGPVLGFWLAKLGHDVTILERSPDLRAQGQQIDFRGQAIEVCRRMGVLDTIRSKVVDEDGLSFVDVYGRTKAVILANKTGKGAQTFTSEYEMMRGELCRIFYDASCSAGVSYRFGAMVTSLEQDDDAVTVHLSDGTSDRYDLVVGADGQNSKTRSMITPPGEPDAFKSLGVWFAYFNIPRQPQDTNLCTNCNIPNAVMVLRPDNPKTAQAYFGYRPADEETNLRLRRAYESRDVTRQKQVWTDLFRGTGWQSDRILRDLNESNTAEHFYFSEIGQVKTKWWSKGRVVLLGDAAYCPSGFTGMGTSAALVGAYVLAGEISEACRGEGADDGVRAALQSYEETMRPYVDKAQKLIPGVPGVAFPRTWFGIWVLQSVVWLLATLRVDKIAEYFGSDDVGGFKLRDYPNMPREG</sequence>
<dbReference type="SUPFAM" id="SSF51905">
    <property type="entry name" value="FAD/NAD(P)-binding domain"/>
    <property type="match status" value="1"/>
</dbReference>
<evidence type="ECO:0000259" key="4">
    <source>
        <dbReference type="Pfam" id="PF01494"/>
    </source>
</evidence>
<evidence type="ECO:0000256" key="1">
    <source>
        <dbReference type="ARBA" id="ARBA00022630"/>
    </source>
</evidence>
<proteinExistence type="predicted"/>
<keyword evidence="3" id="KW-0560">Oxidoreductase</keyword>
<evidence type="ECO:0000256" key="3">
    <source>
        <dbReference type="ARBA" id="ARBA00023002"/>
    </source>
</evidence>
<dbReference type="OrthoDB" id="655030at2759"/>
<comment type="caution">
    <text evidence="5">The sequence shown here is derived from an EMBL/GenBank/DDBJ whole genome shotgun (WGS) entry which is preliminary data.</text>
</comment>
<dbReference type="AlphaFoldDB" id="A0A9P8VJB3"/>
<keyword evidence="1" id="KW-0285">Flavoprotein</keyword>
<gene>
    <name evidence="5" type="ORF">F5X68DRAFT_250409</name>
</gene>
<feature type="domain" description="FAD-binding" evidence="4">
    <location>
        <begin position="5"/>
        <end position="361"/>
    </location>
</feature>